<evidence type="ECO:0000256" key="1">
    <source>
        <dbReference type="SAM" id="MobiDB-lite"/>
    </source>
</evidence>
<evidence type="ECO:0000313" key="3">
    <source>
        <dbReference type="Proteomes" id="UP001530315"/>
    </source>
</evidence>
<evidence type="ECO:0000313" key="2">
    <source>
        <dbReference type="EMBL" id="KAL3782148.1"/>
    </source>
</evidence>
<comment type="caution">
    <text evidence="2">The sequence shown here is derived from an EMBL/GenBank/DDBJ whole genome shotgun (WGS) entry which is preliminary data.</text>
</comment>
<feature type="compositionally biased region" description="Low complexity" evidence="1">
    <location>
        <begin position="106"/>
        <end position="116"/>
    </location>
</feature>
<reference evidence="2 3" key="1">
    <citation type="submission" date="2024-10" db="EMBL/GenBank/DDBJ databases">
        <title>Updated reference genomes for cyclostephanoid diatoms.</title>
        <authorList>
            <person name="Roberts W.R."/>
            <person name="Alverson A.J."/>
        </authorList>
    </citation>
    <scope>NUCLEOTIDE SEQUENCE [LARGE SCALE GENOMIC DNA]</scope>
    <source>
        <strain evidence="2 3">AJA276-08</strain>
    </source>
</reference>
<gene>
    <name evidence="2" type="ORF">ACHAW5_007893</name>
</gene>
<dbReference type="Proteomes" id="UP001530315">
    <property type="component" value="Unassembled WGS sequence"/>
</dbReference>
<accession>A0ABD3P3Z3</accession>
<proteinExistence type="predicted"/>
<name>A0ABD3P3Z3_9STRA</name>
<sequence length="295" mass="31763">MFLDGCNLPIGCRGVNLDDGGVVRVIGDGGVMTIPPEDFRLTSRARRGDGRSSSYVAAVNWVPIFLSALSPPRPALGGVTVVFDGAKYAGARKGGICGAGARFRLGPSSSSSSGTSDLGGGSGPTIEVEITGYGESADDFLVRAVSRGEDVWGREGAGAPDFVAARRPVSLDEAISILSEGDDADADALPYYVVIRRKAGGTKTHRRLFDKLHLRRPDEGALCLSSLTAGLRRSSLRIARELQREKSIERVIECERRDRDELRYVVITDDVYLTDRLVRGNGTLVLSYIQLTNMW</sequence>
<protein>
    <submittedName>
        <fullName evidence="2">Uncharacterized protein</fullName>
    </submittedName>
</protein>
<feature type="region of interest" description="Disordered" evidence="1">
    <location>
        <begin position="106"/>
        <end position="125"/>
    </location>
</feature>
<dbReference type="EMBL" id="JALLAZ020001033">
    <property type="protein sequence ID" value="KAL3782148.1"/>
    <property type="molecule type" value="Genomic_DNA"/>
</dbReference>
<keyword evidence="3" id="KW-1185">Reference proteome</keyword>
<dbReference type="AlphaFoldDB" id="A0ABD3P3Z3"/>
<organism evidence="2 3">
    <name type="scientific">Stephanodiscus triporus</name>
    <dbReference type="NCBI Taxonomy" id="2934178"/>
    <lineage>
        <taxon>Eukaryota</taxon>
        <taxon>Sar</taxon>
        <taxon>Stramenopiles</taxon>
        <taxon>Ochrophyta</taxon>
        <taxon>Bacillariophyta</taxon>
        <taxon>Coscinodiscophyceae</taxon>
        <taxon>Thalassiosirophycidae</taxon>
        <taxon>Stephanodiscales</taxon>
        <taxon>Stephanodiscaceae</taxon>
        <taxon>Stephanodiscus</taxon>
    </lineage>
</organism>